<name>A0AAW1QBN7_9CHLO</name>
<gene>
    <name evidence="5" type="ORF">WJX74_001996</name>
</gene>
<accession>A0AAW1QBN7</accession>
<comment type="similarity">
    <text evidence="1">Belongs to the phosphoglycerate mutase family.</text>
</comment>
<organism evidence="5 6">
    <name type="scientific">Apatococcus lobatus</name>
    <dbReference type="NCBI Taxonomy" id="904363"/>
    <lineage>
        <taxon>Eukaryota</taxon>
        <taxon>Viridiplantae</taxon>
        <taxon>Chlorophyta</taxon>
        <taxon>core chlorophytes</taxon>
        <taxon>Trebouxiophyceae</taxon>
        <taxon>Chlorellales</taxon>
        <taxon>Chlorellaceae</taxon>
        <taxon>Apatococcus</taxon>
    </lineage>
</organism>
<dbReference type="InterPro" id="IPR050275">
    <property type="entry name" value="PGM_Phosphatase"/>
</dbReference>
<dbReference type="PANTHER" id="PTHR48100">
    <property type="entry name" value="BROAD-SPECIFICITY PHOSPHATASE YOR283W-RELATED"/>
    <property type="match status" value="1"/>
</dbReference>
<evidence type="ECO:0000256" key="1">
    <source>
        <dbReference type="ARBA" id="ARBA00038362"/>
    </source>
</evidence>
<dbReference type="SMART" id="SM00855">
    <property type="entry name" value="PGAM"/>
    <property type="match status" value="1"/>
</dbReference>
<dbReference type="AlphaFoldDB" id="A0AAW1QBN7"/>
<evidence type="ECO:0008006" key="7">
    <source>
        <dbReference type="Google" id="ProtNLM"/>
    </source>
</evidence>
<feature type="region of interest" description="Disordered" evidence="4">
    <location>
        <begin position="45"/>
        <end position="65"/>
    </location>
</feature>
<reference evidence="5 6" key="1">
    <citation type="journal article" date="2024" name="Nat. Commun.">
        <title>Phylogenomics reveals the evolutionary origins of lichenization in chlorophyte algae.</title>
        <authorList>
            <person name="Puginier C."/>
            <person name="Libourel C."/>
            <person name="Otte J."/>
            <person name="Skaloud P."/>
            <person name="Haon M."/>
            <person name="Grisel S."/>
            <person name="Petersen M."/>
            <person name="Berrin J.G."/>
            <person name="Delaux P.M."/>
            <person name="Dal Grande F."/>
            <person name="Keller J."/>
        </authorList>
    </citation>
    <scope>NUCLEOTIDE SEQUENCE [LARGE SCALE GENOMIC DNA]</scope>
    <source>
        <strain evidence="5 6">SAG 2145</strain>
    </source>
</reference>
<evidence type="ECO:0000313" key="6">
    <source>
        <dbReference type="Proteomes" id="UP001438707"/>
    </source>
</evidence>
<feature type="active site" description="Tele-phosphohistidine intermediate" evidence="2">
    <location>
        <position position="100"/>
    </location>
</feature>
<dbReference type="Gene3D" id="3.40.50.1240">
    <property type="entry name" value="Phosphoglycerate mutase-like"/>
    <property type="match status" value="1"/>
</dbReference>
<comment type="caution">
    <text evidence="5">The sequence shown here is derived from an EMBL/GenBank/DDBJ whole genome shotgun (WGS) entry which is preliminary data.</text>
</comment>
<dbReference type="Proteomes" id="UP001438707">
    <property type="component" value="Unassembled WGS sequence"/>
</dbReference>
<feature type="binding site" evidence="3">
    <location>
        <position position="150"/>
    </location>
    <ligand>
        <name>substrate</name>
    </ligand>
</feature>
<dbReference type="SUPFAM" id="SSF53254">
    <property type="entry name" value="Phosphoglycerate mutase-like"/>
    <property type="match status" value="1"/>
</dbReference>
<feature type="active site" description="Proton donor/acceptor" evidence="2">
    <location>
        <position position="174"/>
    </location>
</feature>
<sequence length="299" mass="32783">MHAGSTQVPQHLGCAFHTLPNRRVLRGRCATCKAAPAPQRVSEADLLGNGDSQQHHPDALHHAPRSPFYTGGMDVMTAGAAQALTDKPITTEKTIVIVRHGLATWSAEGRIQGSSNESELTPFGREQAERVKEALSRMPFDSCFSSSLTRAKQTADIVWAGRQGKLIELDTLAEAYLGFLQGMSNTVASKQHADAYKCWRSTPAQFCVEGRWPVKEVFVAAKKAWQTMLQAEGSLHLVVTHKSIARALLCVALGILPEGFRAIDVHNGGICIFRVNKKGEPMLINLNLNSHMHMENIHY</sequence>
<keyword evidence="6" id="KW-1185">Reference proteome</keyword>
<proteinExistence type="inferred from homology"/>
<evidence type="ECO:0000313" key="5">
    <source>
        <dbReference type="EMBL" id="KAK9818803.1"/>
    </source>
</evidence>
<dbReference type="PANTHER" id="PTHR48100:SF27">
    <property type="entry name" value="OS01G0237100 PROTEIN"/>
    <property type="match status" value="1"/>
</dbReference>
<evidence type="ECO:0000256" key="3">
    <source>
        <dbReference type="PIRSR" id="PIRSR613078-2"/>
    </source>
</evidence>
<protein>
    <recommendedName>
        <fullName evidence="7">Phosphoglycerate mutase</fullName>
    </recommendedName>
</protein>
<evidence type="ECO:0000256" key="2">
    <source>
        <dbReference type="PIRSR" id="PIRSR613078-1"/>
    </source>
</evidence>
<dbReference type="EMBL" id="JALJOS010000054">
    <property type="protein sequence ID" value="KAK9818803.1"/>
    <property type="molecule type" value="Genomic_DNA"/>
</dbReference>
<dbReference type="InterPro" id="IPR013078">
    <property type="entry name" value="His_Pase_superF_clade-1"/>
</dbReference>
<dbReference type="CDD" id="cd07067">
    <property type="entry name" value="HP_PGM_like"/>
    <property type="match status" value="1"/>
</dbReference>
<evidence type="ECO:0000256" key="4">
    <source>
        <dbReference type="SAM" id="MobiDB-lite"/>
    </source>
</evidence>
<dbReference type="InterPro" id="IPR029033">
    <property type="entry name" value="His_PPase_superfam"/>
</dbReference>
<dbReference type="Pfam" id="PF00300">
    <property type="entry name" value="His_Phos_1"/>
    <property type="match status" value="1"/>
</dbReference>
<dbReference type="GO" id="GO:0016791">
    <property type="term" value="F:phosphatase activity"/>
    <property type="evidence" value="ECO:0007669"/>
    <property type="project" value="TreeGrafter"/>
</dbReference>